<gene>
    <name evidence="1" type="ORF">FQB35_14095</name>
</gene>
<dbReference type="RefSeq" id="WP_148810482.1">
    <property type="nucleotide sequence ID" value="NZ_CP042243.1"/>
</dbReference>
<protein>
    <submittedName>
        <fullName evidence="1">Uncharacterized protein</fullName>
    </submittedName>
</protein>
<keyword evidence="2" id="KW-1185">Reference proteome</keyword>
<evidence type="ECO:0000313" key="2">
    <source>
        <dbReference type="Proteomes" id="UP000324646"/>
    </source>
</evidence>
<sequence length="96" mass="11321">MPMHDDCMKDYGKDYEEYPMYPQMPMMGGMPMMGCGMPYPQMPMMGGMPMPCPQMPMMGDYDKEDLCYMEHMNEYMAYICKAEACKMRAMQCMHKR</sequence>
<dbReference type="EMBL" id="CP042243">
    <property type="protein sequence ID" value="QEK13310.1"/>
    <property type="molecule type" value="Genomic_DNA"/>
</dbReference>
<reference evidence="1 2" key="1">
    <citation type="submission" date="2019-07" db="EMBL/GenBank/DDBJ databases">
        <title>Complete genome of Crassaminicella thermophila SY095.</title>
        <authorList>
            <person name="Li X."/>
        </authorList>
    </citation>
    <scope>NUCLEOTIDE SEQUENCE [LARGE SCALE GENOMIC DNA]</scope>
    <source>
        <strain evidence="1 2">SY095</strain>
    </source>
</reference>
<dbReference type="OrthoDB" id="1958125at2"/>
<evidence type="ECO:0000313" key="1">
    <source>
        <dbReference type="EMBL" id="QEK13310.1"/>
    </source>
</evidence>
<proteinExistence type="predicted"/>
<dbReference type="KEGG" id="crs:FQB35_14095"/>
<dbReference type="AlphaFoldDB" id="A0A5C0SGI8"/>
<dbReference type="Proteomes" id="UP000324646">
    <property type="component" value="Chromosome"/>
</dbReference>
<name>A0A5C0SGI8_CRATE</name>
<organism evidence="1 2">
    <name type="scientific">Crassaminicella thermophila</name>
    <dbReference type="NCBI Taxonomy" id="2599308"/>
    <lineage>
        <taxon>Bacteria</taxon>
        <taxon>Bacillati</taxon>
        <taxon>Bacillota</taxon>
        <taxon>Clostridia</taxon>
        <taxon>Eubacteriales</taxon>
        <taxon>Clostridiaceae</taxon>
        <taxon>Crassaminicella</taxon>
    </lineage>
</organism>
<accession>A0A5C0SGI8</accession>